<name>A0A7J6YEA4_TRYCR</name>
<reference evidence="2 3" key="1">
    <citation type="journal article" date="2019" name="Genome Biol. Evol.">
        <title>Nanopore Sequencing Significantly Improves Genome Assembly of the Protozoan Parasite Trypanosoma cruzi.</title>
        <authorList>
            <person name="Diaz-Viraque F."/>
            <person name="Pita S."/>
            <person name="Greif G."/>
            <person name="de Souza R.C.M."/>
            <person name="Iraola G."/>
            <person name="Robello C."/>
        </authorList>
    </citation>
    <scope>NUCLEOTIDE SEQUENCE [LARGE SCALE GENOMIC DNA]</scope>
    <source>
        <strain evidence="2 3">Berenice</strain>
    </source>
</reference>
<feature type="region of interest" description="Disordered" evidence="1">
    <location>
        <begin position="172"/>
        <end position="194"/>
    </location>
</feature>
<gene>
    <name evidence="2" type="ORF">ECC02_001639</name>
</gene>
<dbReference type="Gene3D" id="3.90.190.10">
    <property type="entry name" value="Protein tyrosine phosphatase superfamily"/>
    <property type="match status" value="1"/>
</dbReference>
<dbReference type="SUPFAM" id="SSF52799">
    <property type="entry name" value="(Phosphotyrosine protein) phosphatases II"/>
    <property type="match status" value="1"/>
</dbReference>
<dbReference type="PROSITE" id="PS00383">
    <property type="entry name" value="TYR_PHOSPHATASE_1"/>
    <property type="match status" value="1"/>
</dbReference>
<dbReference type="Proteomes" id="UP000583944">
    <property type="component" value="Unassembled WGS sequence"/>
</dbReference>
<evidence type="ECO:0000313" key="2">
    <source>
        <dbReference type="EMBL" id="KAF5225094.1"/>
    </source>
</evidence>
<dbReference type="VEuPathDB" id="TriTrypDB:ECC02_001639"/>
<protein>
    <recommendedName>
        <fullName evidence="4">Tyrosine specific protein phosphatases domain-containing protein</fullName>
    </recommendedName>
</protein>
<proteinExistence type="predicted"/>
<dbReference type="InterPro" id="IPR029021">
    <property type="entry name" value="Prot-tyrosine_phosphatase-like"/>
</dbReference>
<accession>A0A7J6YEA4</accession>
<dbReference type="AlphaFoldDB" id="A0A7J6YEA4"/>
<dbReference type="EMBL" id="JABDHM010000008">
    <property type="protein sequence ID" value="KAF5225094.1"/>
    <property type="molecule type" value="Genomic_DNA"/>
</dbReference>
<dbReference type="InterPro" id="IPR016130">
    <property type="entry name" value="Tyr_Pase_AS"/>
</dbReference>
<organism evidence="2 3">
    <name type="scientific">Trypanosoma cruzi</name>
    <dbReference type="NCBI Taxonomy" id="5693"/>
    <lineage>
        <taxon>Eukaryota</taxon>
        <taxon>Discoba</taxon>
        <taxon>Euglenozoa</taxon>
        <taxon>Kinetoplastea</taxon>
        <taxon>Metakinetoplastina</taxon>
        <taxon>Trypanosomatida</taxon>
        <taxon>Trypanosomatidae</taxon>
        <taxon>Trypanosoma</taxon>
        <taxon>Schizotrypanum</taxon>
    </lineage>
</organism>
<sequence length="776" mass="87138">MHKRKHQQEGRYTFTFSTLRMTELYTTPEAAAGEGRLGLFSAATPGRMRSGVHDSSALPETKTIGASVSSFQEPHGAACGGTDTSHERPLWIDEEDVAFFFAAMTWNVELLEVLLSRAENPLLSDVAYGGSYDCQQQQRATRVPEEENVTTLARAAFPTLEEALLTASAAMRTTPRGKSRLPGGNHSRRSKRRRIGRGRTTQLTIYSTFLYEARVEVDYEDEVEDEKEEVAWESKKYNKSGKGKLHFTTQVPYKCGAIGMKKEKYGAYSTEEEEFYQSDVPQRCLEAHDNFLAAAISETTANNVTVPAGPVFQGTILQREDEKGKEKTQQSPPCPPVTIRDFFRLFFQSFLIVVVAKLRYQEEPASSNRRPNPLSPLEFRALCFVRRYRVVFKEILRRHVMGSEKEVERRATQSLLVDAFQCDEARDGNWGAGWKPSYSQVYISGREPVYQPLLLDFLNITRVVQCYANPPQSDVNDFRGIGGSKDMALNKLYCWRRLLLEGADMSQGNVQNVKRAGSLFLCSEEQEVAYELLRKCLSPLAWEPYRTFGPYMIYTAELPCSSRLIAKLVIPAEDQESYDLSQHFQEGVFCFLHGIPFFPFDAARSGPQNEPSLLPRCCSLVHCSAGMHRSSGLAIAYLLWLVALSCGELPVVRNSVDLLVEKNEEGQGRQYQTIASYLSVFLGNRGKRPNTTETMAADVTATSTSLPLPAAAGDVWTDAEGSHVEKHGNEIDSMVNNTTSILELCVEHVRRQRSMAVPISAVRELLRRYACCLHLQ</sequence>
<comment type="caution">
    <text evidence="2">The sequence shown here is derived from an EMBL/GenBank/DDBJ whole genome shotgun (WGS) entry which is preliminary data.</text>
</comment>
<evidence type="ECO:0000256" key="1">
    <source>
        <dbReference type="SAM" id="MobiDB-lite"/>
    </source>
</evidence>
<dbReference type="VEuPathDB" id="TriTrypDB:BCY84_15338"/>
<evidence type="ECO:0000313" key="3">
    <source>
        <dbReference type="Proteomes" id="UP000583944"/>
    </source>
</evidence>
<evidence type="ECO:0008006" key="4">
    <source>
        <dbReference type="Google" id="ProtNLM"/>
    </source>
</evidence>